<sequence>MDYDKMNALIYYQKICRDSLQKHSCSLLAQVLRCQHSVVSLHPVLKYLATSHLLASESSSMTFVLALYLLYSRHFICNRVLSAVCIVQEFAAPLIEHIVHAEIPFFETFVGRGIVYILYAYLKFGIISQIGAGITFAIGIVYILMQNKLLEMTKQQEVDSIASIPEPRTLASQYYQPNLSTSK</sequence>
<keyword evidence="1" id="KW-0812">Transmembrane</keyword>
<evidence type="ECO:0000256" key="1">
    <source>
        <dbReference type="SAM" id="Phobius"/>
    </source>
</evidence>
<keyword evidence="1" id="KW-1133">Transmembrane helix</keyword>
<dbReference type="EMBL" id="EF125708">
    <property type="protein sequence ID" value="ABR27258.1"/>
    <property type="molecule type" value="Genomic_DNA"/>
</dbReference>
<protein>
    <submittedName>
        <fullName evidence="2">Uncharacterized protein</fullName>
    </submittedName>
</protein>
<organism evidence="2">
    <name type="scientific">Metopus es</name>
    <dbReference type="NCBI Taxonomy" id="392813"/>
    <lineage>
        <taxon>Eukaryota</taxon>
        <taxon>Sar</taxon>
        <taxon>Alveolata</taxon>
        <taxon>Ciliophora</taxon>
        <taxon>Intramacronucleata</taxon>
        <taxon>Armophorea</taxon>
        <taxon>Metopida</taxon>
        <taxon>Metopidae</taxon>
        <taxon>Metopus</taxon>
    </lineage>
</organism>
<dbReference type="AlphaFoldDB" id="A6MI34"/>
<reference evidence="2" key="1">
    <citation type="journal article" date="2007" name="J. Eukaryot. Microbiol.">
        <title>Variation in macronuclear genome content of three ciliates with extensive chromosomal fragmentation: a preliminary analysis.</title>
        <authorList>
            <person name="McGrath C.L."/>
            <person name="Zufall R.A."/>
            <person name="Katz L.A."/>
        </authorList>
    </citation>
    <scope>NUCLEOTIDE SEQUENCE</scope>
    <source>
        <strain evidence="2">CCAP 1653/2</strain>
    </source>
</reference>
<accession>A6MI34</accession>
<name>A6MI34_9CILI</name>
<proteinExistence type="predicted"/>
<evidence type="ECO:0000313" key="2">
    <source>
        <dbReference type="EMBL" id="ABR27258.1"/>
    </source>
</evidence>
<keyword evidence="1" id="KW-0472">Membrane</keyword>
<feature type="transmembrane region" description="Helical" evidence="1">
    <location>
        <begin position="119"/>
        <end position="145"/>
    </location>
</feature>